<reference evidence="1 2" key="1">
    <citation type="submission" date="2023-07" db="EMBL/GenBank/DDBJ databases">
        <title>Genomic Encyclopedia of Type Strains, Phase IV (KMG-IV): sequencing the most valuable type-strain genomes for metagenomic binning, comparative biology and taxonomic classification.</title>
        <authorList>
            <person name="Goeker M."/>
        </authorList>
    </citation>
    <scope>NUCLEOTIDE SEQUENCE [LARGE SCALE GENOMIC DNA]</scope>
    <source>
        <strain evidence="1 2">DSM 19154</strain>
    </source>
</reference>
<comment type="caution">
    <text evidence="1">The sequence shown here is derived from an EMBL/GenBank/DDBJ whole genome shotgun (WGS) entry which is preliminary data.</text>
</comment>
<evidence type="ECO:0008006" key="3">
    <source>
        <dbReference type="Google" id="ProtNLM"/>
    </source>
</evidence>
<sequence>MAIKIDLKRPIIEVEINGLHFEYDYSDSNLKKELEVGENALKKVAELDDQNGFEDAKDTLREAYDVYLGAGSFDQIYALTPSIIELGVGYVSLRTGLMEELEKRGEFKALKQSKSQKYIQSKKK</sequence>
<keyword evidence="2" id="KW-1185">Reference proteome</keyword>
<evidence type="ECO:0000313" key="2">
    <source>
        <dbReference type="Proteomes" id="UP001225034"/>
    </source>
</evidence>
<dbReference type="Proteomes" id="UP001225034">
    <property type="component" value="Unassembled WGS sequence"/>
</dbReference>
<name>A0ABT9YHJ1_9BACI</name>
<proteinExistence type="predicted"/>
<dbReference type="RefSeq" id="WP_306981363.1">
    <property type="nucleotide sequence ID" value="NZ_JAUSUA010000002.1"/>
</dbReference>
<protein>
    <recommendedName>
        <fullName evidence="3">Phage protein</fullName>
    </recommendedName>
</protein>
<gene>
    <name evidence="1" type="ORF">J2S05_001466</name>
</gene>
<organism evidence="1 2">
    <name type="scientific">Alkalicoccobacillus murimartini</name>
    <dbReference type="NCBI Taxonomy" id="171685"/>
    <lineage>
        <taxon>Bacteria</taxon>
        <taxon>Bacillati</taxon>
        <taxon>Bacillota</taxon>
        <taxon>Bacilli</taxon>
        <taxon>Bacillales</taxon>
        <taxon>Bacillaceae</taxon>
        <taxon>Alkalicoccobacillus</taxon>
    </lineage>
</organism>
<evidence type="ECO:0000313" key="1">
    <source>
        <dbReference type="EMBL" id="MDQ0206667.1"/>
    </source>
</evidence>
<dbReference type="EMBL" id="JAUSUA010000002">
    <property type="protein sequence ID" value="MDQ0206667.1"/>
    <property type="molecule type" value="Genomic_DNA"/>
</dbReference>
<accession>A0ABT9YHJ1</accession>